<dbReference type="Proteomes" id="UP001292094">
    <property type="component" value="Unassembled WGS sequence"/>
</dbReference>
<evidence type="ECO:0000256" key="1">
    <source>
        <dbReference type="SAM" id="MobiDB-lite"/>
    </source>
</evidence>
<protein>
    <submittedName>
        <fullName evidence="2">Uncharacterized protein</fullName>
    </submittedName>
</protein>
<feature type="region of interest" description="Disordered" evidence="1">
    <location>
        <begin position="31"/>
        <end position="74"/>
    </location>
</feature>
<name>A0AAE1PLS0_9EUCA</name>
<dbReference type="EMBL" id="JAWZYT010001734">
    <property type="protein sequence ID" value="KAK4309584.1"/>
    <property type="molecule type" value="Genomic_DNA"/>
</dbReference>
<dbReference type="AlphaFoldDB" id="A0AAE1PLS0"/>
<sequence>MCRWWRSICWGPDHPPSVFISRVVAGGDGSWGGGVEGDGGVSSRPAASRGLEGTRGFEGTRGYDEGKMKGGRRSWRGMKMSDEACTVSV</sequence>
<reference evidence="2" key="1">
    <citation type="submission" date="2023-11" db="EMBL/GenBank/DDBJ databases">
        <title>Genome assemblies of two species of porcelain crab, Petrolisthes cinctipes and Petrolisthes manimaculis (Anomura: Porcellanidae).</title>
        <authorList>
            <person name="Angst P."/>
        </authorList>
    </citation>
    <scope>NUCLEOTIDE SEQUENCE</scope>
    <source>
        <strain evidence="2">PB745_02</strain>
        <tissue evidence="2">Gill</tissue>
    </source>
</reference>
<comment type="caution">
    <text evidence="2">The sequence shown here is derived from an EMBL/GenBank/DDBJ whole genome shotgun (WGS) entry which is preliminary data.</text>
</comment>
<evidence type="ECO:0000313" key="2">
    <source>
        <dbReference type="EMBL" id="KAK4309584.1"/>
    </source>
</evidence>
<keyword evidence="3" id="KW-1185">Reference proteome</keyword>
<evidence type="ECO:0000313" key="3">
    <source>
        <dbReference type="Proteomes" id="UP001292094"/>
    </source>
</evidence>
<organism evidence="2 3">
    <name type="scientific">Petrolisthes manimaculis</name>
    <dbReference type="NCBI Taxonomy" id="1843537"/>
    <lineage>
        <taxon>Eukaryota</taxon>
        <taxon>Metazoa</taxon>
        <taxon>Ecdysozoa</taxon>
        <taxon>Arthropoda</taxon>
        <taxon>Crustacea</taxon>
        <taxon>Multicrustacea</taxon>
        <taxon>Malacostraca</taxon>
        <taxon>Eumalacostraca</taxon>
        <taxon>Eucarida</taxon>
        <taxon>Decapoda</taxon>
        <taxon>Pleocyemata</taxon>
        <taxon>Anomura</taxon>
        <taxon>Galatheoidea</taxon>
        <taxon>Porcellanidae</taxon>
        <taxon>Petrolisthes</taxon>
    </lineage>
</organism>
<feature type="compositionally biased region" description="Gly residues" evidence="1">
    <location>
        <begin position="31"/>
        <end position="40"/>
    </location>
</feature>
<accession>A0AAE1PLS0</accession>
<gene>
    <name evidence="2" type="ORF">Pmani_018807</name>
</gene>
<proteinExistence type="predicted"/>